<organism evidence="1 2">
    <name type="scientific">Thalassiosira pseudonana</name>
    <name type="common">Marine diatom</name>
    <name type="synonym">Cyclotella nana</name>
    <dbReference type="NCBI Taxonomy" id="35128"/>
    <lineage>
        <taxon>Eukaryota</taxon>
        <taxon>Sar</taxon>
        <taxon>Stramenopiles</taxon>
        <taxon>Ochrophyta</taxon>
        <taxon>Bacillariophyta</taxon>
        <taxon>Coscinodiscophyceae</taxon>
        <taxon>Thalassiosirophycidae</taxon>
        <taxon>Thalassiosirales</taxon>
        <taxon>Thalassiosiraceae</taxon>
        <taxon>Thalassiosira</taxon>
    </lineage>
</organism>
<dbReference type="InterPro" id="IPR009297">
    <property type="entry name" value="DUF952"/>
</dbReference>
<dbReference type="SUPFAM" id="SSF51182">
    <property type="entry name" value="RmlC-like cupins"/>
    <property type="match status" value="1"/>
</dbReference>
<evidence type="ECO:0000313" key="1">
    <source>
        <dbReference type="EMBL" id="EED94074.1"/>
    </source>
</evidence>
<accession>B8BWQ1</accession>
<dbReference type="Gene3D" id="2.60.120.10">
    <property type="entry name" value="Jelly Rolls"/>
    <property type="match status" value="1"/>
</dbReference>
<reference evidence="1 2" key="1">
    <citation type="journal article" date="2004" name="Science">
        <title>The genome of the diatom Thalassiosira pseudonana: ecology, evolution, and metabolism.</title>
        <authorList>
            <person name="Armbrust E.V."/>
            <person name="Berges J.A."/>
            <person name="Bowler C."/>
            <person name="Green B.R."/>
            <person name="Martinez D."/>
            <person name="Putnam N.H."/>
            <person name="Zhou S."/>
            <person name="Allen A.E."/>
            <person name="Apt K.E."/>
            <person name="Bechner M."/>
            <person name="Brzezinski M.A."/>
            <person name="Chaal B.K."/>
            <person name="Chiovitti A."/>
            <person name="Davis A.K."/>
            <person name="Demarest M.S."/>
            <person name="Detter J.C."/>
            <person name="Glavina T."/>
            <person name="Goodstein D."/>
            <person name="Hadi M.Z."/>
            <person name="Hellsten U."/>
            <person name="Hildebrand M."/>
            <person name="Jenkins B.D."/>
            <person name="Jurka J."/>
            <person name="Kapitonov V.V."/>
            <person name="Kroger N."/>
            <person name="Lau W.W."/>
            <person name="Lane T.W."/>
            <person name="Larimer F.W."/>
            <person name="Lippmeier J.C."/>
            <person name="Lucas S."/>
            <person name="Medina M."/>
            <person name="Montsant A."/>
            <person name="Obornik M."/>
            <person name="Parker M.S."/>
            <person name="Palenik B."/>
            <person name="Pazour G.J."/>
            <person name="Richardson P.M."/>
            <person name="Rynearson T.A."/>
            <person name="Saito M.A."/>
            <person name="Schwartz D.C."/>
            <person name="Thamatrakoln K."/>
            <person name="Valentin K."/>
            <person name="Vardi A."/>
            <person name="Wilkerson F.P."/>
            <person name="Rokhsar D.S."/>
        </authorList>
    </citation>
    <scope>NUCLEOTIDE SEQUENCE [LARGE SCALE GENOMIC DNA]</scope>
    <source>
        <strain evidence="1 2">CCMP1335</strain>
    </source>
</reference>
<proteinExistence type="predicted"/>
<dbReference type="InterPro" id="IPR011051">
    <property type="entry name" value="RmlC_Cupin_sf"/>
</dbReference>
<dbReference type="Gene3D" id="3.20.170.20">
    <property type="entry name" value="Protein of unknown function DUF952"/>
    <property type="match status" value="1"/>
</dbReference>
<dbReference type="InParanoid" id="B8BWQ1"/>
<dbReference type="GeneID" id="7443851"/>
<dbReference type="KEGG" id="tps:THAPSDRAFT_4049"/>
<gene>
    <name evidence="1" type="ORF">THAPSDRAFT_4049</name>
</gene>
<dbReference type="EMBL" id="CM000640">
    <property type="protein sequence ID" value="EED94074.1"/>
    <property type="molecule type" value="Genomic_DNA"/>
</dbReference>
<dbReference type="PaxDb" id="35128-Thaps4049"/>
<keyword evidence="2" id="KW-1185">Reference proteome</keyword>
<dbReference type="eggNOG" id="ENOG502RZG5">
    <property type="taxonomic scope" value="Eukaryota"/>
</dbReference>
<reference evidence="1 2" key="2">
    <citation type="journal article" date="2008" name="Nature">
        <title>The Phaeodactylum genome reveals the evolutionary history of diatom genomes.</title>
        <authorList>
            <person name="Bowler C."/>
            <person name="Allen A.E."/>
            <person name="Badger J.H."/>
            <person name="Grimwood J."/>
            <person name="Jabbari K."/>
            <person name="Kuo A."/>
            <person name="Maheswari U."/>
            <person name="Martens C."/>
            <person name="Maumus F."/>
            <person name="Otillar R.P."/>
            <person name="Rayko E."/>
            <person name="Salamov A."/>
            <person name="Vandepoele K."/>
            <person name="Beszteri B."/>
            <person name="Gruber A."/>
            <person name="Heijde M."/>
            <person name="Katinka M."/>
            <person name="Mock T."/>
            <person name="Valentin K."/>
            <person name="Verret F."/>
            <person name="Berges J.A."/>
            <person name="Brownlee C."/>
            <person name="Cadoret J.P."/>
            <person name="Chiovitti A."/>
            <person name="Choi C.J."/>
            <person name="Coesel S."/>
            <person name="De Martino A."/>
            <person name="Detter J.C."/>
            <person name="Durkin C."/>
            <person name="Falciatore A."/>
            <person name="Fournet J."/>
            <person name="Haruta M."/>
            <person name="Huysman M.J."/>
            <person name="Jenkins B.D."/>
            <person name="Jiroutova K."/>
            <person name="Jorgensen R.E."/>
            <person name="Joubert Y."/>
            <person name="Kaplan A."/>
            <person name="Kroger N."/>
            <person name="Kroth P.G."/>
            <person name="La Roche J."/>
            <person name="Lindquist E."/>
            <person name="Lommer M."/>
            <person name="Martin-Jezequel V."/>
            <person name="Lopez P.J."/>
            <person name="Lucas S."/>
            <person name="Mangogna M."/>
            <person name="McGinnis K."/>
            <person name="Medlin L.K."/>
            <person name="Montsant A."/>
            <person name="Oudot-Le Secq M.P."/>
            <person name="Napoli C."/>
            <person name="Obornik M."/>
            <person name="Parker M.S."/>
            <person name="Petit J.L."/>
            <person name="Porcel B.M."/>
            <person name="Poulsen N."/>
            <person name="Robison M."/>
            <person name="Rychlewski L."/>
            <person name="Rynearson T.A."/>
            <person name="Schmutz J."/>
            <person name="Shapiro H."/>
            <person name="Siaut M."/>
            <person name="Stanley M."/>
            <person name="Sussman M.R."/>
            <person name="Taylor A.R."/>
            <person name="Vardi A."/>
            <person name="von Dassow P."/>
            <person name="Vyverman W."/>
            <person name="Willis A."/>
            <person name="Wyrwicz L.S."/>
            <person name="Rokhsar D.S."/>
            <person name="Weissenbach J."/>
            <person name="Armbrust E.V."/>
            <person name="Green B.R."/>
            <person name="Van de Peer Y."/>
            <person name="Grigoriev I.V."/>
        </authorList>
    </citation>
    <scope>NUCLEOTIDE SEQUENCE [LARGE SCALE GENOMIC DNA]</scope>
    <source>
        <strain evidence="1 2">CCMP1335</strain>
    </source>
</reference>
<evidence type="ECO:0000313" key="2">
    <source>
        <dbReference type="Proteomes" id="UP000001449"/>
    </source>
</evidence>
<dbReference type="HOGENOM" id="CLU_071179_0_0_1"/>
<sequence length="346" mass="38902">MLSHLRRRLHYLPLPRTSSSIPPINRIHQPAVRRASLTHHLCRNYSIMSSNCNNIRIVGGAEIVVDHEGLTINECIGTVATKTDDVSVCVVSIANPTAEPWLTIQYDEYMHVLEGVVELHFEKNDGGNSGVVRVAKGQTVFIEKGSRFQPRFPEGNTRYIPVCLPAFKPERCHREEGSEVLDVAAKLEDLHSDSKQPTPEEINEKYNHIAKIYHMCLKSKWEQCLSASTKAEAVYYPPTFHQDGRMIHATAQPERLLKVANHFYKKTDGEWICIELNRIGLEELGVVTVFEGALPVGNKEAIDECDWVFPHIYGGIPTHVDGIVVNTFGIKRSEDGEFLLIEGLAE</sequence>
<protein>
    <submittedName>
        <fullName evidence="1">Uncharacterized protein</fullName>
    </submittedName>
</protein>
<dbReference type="Proteomes" id="UP000001449">
    <property type="component" value="Chromosome 3"/>
</dbReference>
<dbReference type="Pfam" id="PF06108">
    <property type="entry name" value="DUF952"/>
    <property type="match status" value="1"/>
</dbReference>
<dbReference type="RefSeq" id="XP_002288638.1">
    <property type="nucleotide sequence ID" value="XM_002288602.1"/>
</dbReference>
<dbReference type="OMA" id="ADGHYTH"/>
<name>B8BWQ1_THAPS</name>
<dbReference type="InterPro" id="IPR014710">
    <property type="entry name" value="RmlC-like_jellyroll"/>
</dbReference>
<dbReference type="AlphaFoldDB" id="B8BWQ1"/>